<dbReference type="OrthoDB" id="2183572at2759"/>
<evidence type="ECO:0000313" key="1">
    <source>
        <dbReference type="EMBL" id="RKO83382.1"/>
    </source>
</evidence>
<accession>A0A4P9VW64</accession>
<name>A0A4P9VW64_9FUNG</name>
<dbReference type="Proteomes" id="UP000269721">
    <property type="component" value="Unassembled WGS sequence"/>
</dbReference>
<organism evidence="1 2">
    <name type="scientific">Blyttiomyces helicus</name>
    <dbReference type="NCBI Taxonomy" id="388810"/>
    <lineage>
        <taxon>Eukaryota</taxon>
        <taxon>Fungi</taxon>
        <taxon>Fungi incertae sedis</taxon>
        <taxon>Chytridiomycota</taxon>
        <taxon>Chytridiomycota incertae sedis</taxon>
        <taxon>Chytridiomycetes</taxon>
        <taxon>Chytridiomycetes incertae sedis</taxon>
        <taxon>Blyttiomyces</taxon>
    </lineage>
</organism>
<evidence type="ECO:0000313" key="2">
    <source>
        <dbReference type="Proteomes" id="UP000269721"/>
    </source>
</evidence>
<keyword evidence="2" id="KW-1185">Reference proteome</keyword>
<sequence>MSPLPHLAHLHPGALERPSFYEVLTSRTSARMYLDLELKKTATPADVAAIERRMAEVYPKKSIEERTCLAEDYVYISSVDFDEGFAQKTLQLVHATLLTFLKPAFPQCYGRNNSKHLQALPEPHYLYACWPNKLSFHVVVPQSSLISTTHQSRSPFGSSINFSSTPSLKCSTAHWYRLVVQRCMNLHKMLKLKQSKWYPSAMALDHAMNQPDTLLHVTRWNYPRPAGLQEYSTQHTAARPASSFQGTRASRPTASGKAADLACKMIKVRREAGKCERLAFEIEPISTFLSDVEKWVLENLEVVPMHEFIQGQVVFHEACEGLYGTPSALFRHGHDKNRLVYCFSCNMAIFKIPTWRPVS</sequence>
<protein>
    <submittedName>
        <fullName evidence="1">Uncharacterized protein</fullName>
    </submittedName>
</protein>
<dbReference type="EMBL" id="ML001301">
    <property type="protein sequence ID" value="RKO83382.1"/>
    <property type="molecule type" value="Genomic_DNA"/>
</dbReference>
<reference evidence="2" key="1">
    <citation type="journal article" date="2018" name="Nat. Microbiol.">
        <title>Leveraging single-cell genomics to expand the fungal tree of life.</title>
        <authorList>
            <person name="Ahrendt S.R."/>
            <person name="Quandt C.A."/>
            <person name="Ciobanu D."/>
            <person name="Clum A."/>
            <person name="Salamov A."/>
            <person name="Andreopoulos B."/>
            <person name="Cheng J.F."/>
            <person name="Woyke T."/>
            <person name="Pelin A."/>
            <person name="Henrissat B."/>
            <person name="Reynolds N.K."/>
            <person name="Benny G.L."/>
            <person name="Smith M.E."/>
            <person name="James T.Y."/>
            <person name="Grigoriev I.V."/>
        </authorList>
    </citation>
    <scope>NUCLEOTIDE SEQUENCE [LARGE SCALE GENOMIC DNA]</scope>
</reference>
<proteinExistence type="predicted"/>
<gene>
    <name evidence="1" type="ORF">BDK51DRAFT_40836</name>
</gene>
<dbReference type="AlphaFoldDB" id="A0A4P9VW64"/>